<dbReference type="InterPro" id="IPR048503">
    <property type="entry name" value="NamZ_C"/>
</dbReference>
<dbReference type="PANTHER" id="PTHR42915">
    <property type="entry name" value="HYPOTHETICAL 460 KDA PROTEIN IN FEUA-SIGW INTERGENIC REGION [PRECURSOR]"/>
    <property type="match status" value="1"/>
</dbReference>
<evidence type="ECO:0000259" key="1">
    <source>
        <dbReference type="Pfam" id="PF07075"/>
    </source>
</evidence>
<feature type="domain" description="Peptidoglycan beta-N-acetylmuramidase NamZ N-terminal" evidence="1">
    <location>
        <begin position="22"/>
        <end position="222"/>
    </location>
</feature>
<accession>A0ABR9XRD1</accession>
<dbReference type="Gene3D" id="3.40.50.12170">
    <property type="entry name" value="Uncharacterised protein PF07075, DUF1343"/>
    <property type="match status" value="1"/>
</dbReference>
<dbReference type="Pfam" id="PF07075">
    <property type="entry name" value="NamZ_N"/>
    <property type="match status" value="1"/>
</dbReference>
<comment type="caution">
    <text evidence="3">The sequence shown here is derived from an EMBL/GenBank/DDBJ whole genome shotgun (WGS) entry which is preliminary data.</text>
</comment>
<protein>
    <submittedName>
        <fullName evidence="3">DUF1343 domain-containing protein</fullName>
    </submittedName>
</protein>
<reference evidence="3 4" key="1">
    <citation type="journal article" date="2020" name="Microorganisms">
        <title>Simultaneous Genome Sequencing of Prosthecochloris ethylica and Desulfuromonas acetoxidans within a Syntrophic Mixture Reveals Unique Pili and Protein Interactions.</title>
        <authorList>
            <person name="Kyndt J.A."/>
            <person name="Van Beeumen J.J."/>
            <person name="Meyer T.E."/>
        </authorList>
    </citation>
    <scope>NUCLEOTIDE SEQUENCE [LARGE SCALE GENOMIC DNA]</scope>
    <source>
        <strain evidence="3 4">N3</strain>
    </source>
</reference>
<dbReference type="RefSeq" id="WP_175187190.1">
    <property type="nucleotide sequence ID" value="NZ_JABVZQ010000005.1"/>
</dbReference>
<keyword evidence="4" id="KW-1185">Reference proteome</keyword>
<sequence length="386" mass="42875">MITTGLDQLLEDLSPLEGKRAALVANQTSVTSSLTYSWDALKQSGIELKRLFSPEHGLFSTEQDQVAVTLQPETGCETVSLYGSDASSLKPDAELLNDIDILIFDIQDVGTRYYTYVNTLALIMEVLDGTATQLLVLDRPNPLGGISVEGPMPDPAYRSFVGILPVPVRHGMTAGELAHLYQDYRKIDLDLTVITMQGWKRDMLFRDTGLFWVPPSPNMPTPETALVYPGMCLFEGLNCSEGRGTTTPFELAGAPFIDPLELARHPGLRQLEGVIFRPTWFKPSFHKYSNEICGGVCLHVSDHQRFDAFAAGIALTSALHELYPEKLRFLDDIYEFNSTYPAFDLLCGSGTLRTLINAATPLSDLRSSWLHDLASFMPQKETFHLY</sequence>
<evidence type="ECO:0000313" key="4">
    <source>
        <dbReference type="Proteomes" id="UP000619838"/>
    </source>
</evidence>
<dbReference type="Gene3D" id="3.90.1150.140">
    <property type="match status" value="1"/>
</dbReference>
<dbReference type="PANTHER" id="PTHR42915:SF1">
    <property type="entry name" value="PEPTIDOGLYCAN BETA-N-ACETYLMURAMIDASE NAMZ"/>
    <property type="match status" value="1"/>
</dbReference>
<name>A0ABR9XRD1_9CHLB</name>
<dbReference type="Pfam" id="PF20732">
    <property type="entry name" value="NamZ_C"/>
    <property type="match status" value="1"/>
</dbReference>
<dbReference type="InterPro" id="IPR008302">
    <property type="entry name" value="NamZ"/>
</dbReference>
<evidence type="ECO:0000259" key="2">
    <source>
        <dbReference type="Pfam" id="PF20732"/>
    </source>
</evidence>
<dbReference type="EMBL" id="JADGII010000005">
    <property type="protein sequence ID" value="MBF0636398.1"/>
    <property type="molecule type" value="Genomic_DNA"/>
</dbReference>
<evidence type="ECO:0000313" key="3">
    <source>
        <dbReference type="EMBL" id="MBF0636398.1"/>
    </source>
</evidence>
<dbReference type="Proteomes" id="UP000619838">
    <property type="component" value="Unassembled WGS sequence"/>
</dbReference>
<dbReference type="InterPro" id="IPR048502">
    <property type="entry name" value="NamZ_N"/>
</dbReference>
<organism evidence="3 4">
    <name type="scientific">Prosthecochloris ethylica</name>
    <dbReference type="NCBI Taxonomy" id="2743976"/>
    <lineage>
        <taxon>Bacteria</taxon>
        <taxon>Pseudomonadati</taxon>
        <taxon>Chlorobiota</taxon>
        <taxon>Chlorobiia</taxon>
        <taxon>Chlorobiales</taxon>
        <taxon>Chlorobiaceae</taxon>
        <taxon>Prosthecochloris</taxon>
    </lineage>
</organism>
<gene>
    <name evidence="3" type="ORF">INT08_04295</name>
</gene>
<dbReference type="PIRSF" id="PIRSF016719">
    <property type="entry name" value="UCP016719"/>
    <property type="match status" value="1"/>
</dbReference>
<feature type="domain" description="Peptidoglycan beta-N-acetylmuramidase NamZ C-terminal" evidence="2">
    <location>
        <begin position="226"/>
        <end position="386"/>
    </location>
</feature>
<proteinExistence type="predicted"/>